<name>A0A926DN40_9FIRM</name>
<dbReference type="Gene3D" id="3.20.20.80">
    <property type="entry name" value="Glycosidases"/>
    <property type="match status" value="1"/>
</dbReference>
<dbReference type="GO" id="GO:0004560">
    <property type="term" value="F:alpha-L-fucosidase activity"/>
    <property type="evidence" value="ECO:0007669"/>
    <property type="project" value="InterPro"/>
</dbReference>
<keyword evidence="3" id="KW-1185">Reference proteome</keyword>
<dbReference type="RefSeq" id="WP_249311881.1">
    <property type="nucleotide sequence ID" value="NZ_JACRSU010000002.1"/>
</dbReference>
<dbReference type="Proteomes" id="UP000611762">
    <property type="component" value="Unassembled WGS sequence"/>
</dbReference>
<reference evidence="2" key="1">
    <citation type="submission" date="2020-08" db="EMBL/GenBank/DDBJ databases">
        <title>Genome public.</title>
        <authorList>
            <person name="Liu C."/>
            <person name="Sun Q."/>
        </authorList>
    </citation>
    <scope>NUCLEOTIDE SEQUENCE</scope>
    <source>
        <strain evidence="2">H8</strain>
    </source>
</reference>
<comment type="caution">
    <text evidence="2">The sequence shown here is derived from an EMBL/GenBank/DDBJ whole genome shotgun (WGS) entry which is preliminary data.</text>
</comment>
<feature type="domain" description="Glycoside hydrolase family 29 N-terminal" evidence="1">
    <location>
        <begin position="40"/>
        <end position="292"/>
    </location>
</feature>
<organism evidence="2 3">
    <name type="scientific">Congzhengia minquanensis</name>
    <dbReference type="NCBI Taxonomy" id="2763657"/>
    <lineage>
        <taxon>Bacteria</taxon>
        <taxon>Bacillati</taxon>
        <taxon>Bacillota</taxon>
        <taxon>Clostridia</taxon>
        <taxon>Eubacteriales</taxon>
        <taxon>Oscillospiraceae</taxon>
        <taxon>Congzhengia</taxon>
    </lineage>
</organism>
<dbReference type="EMBL" id="JACRSU010000002">
    <property type="protein sequence ID" value="MBC8540729.1"/>
    <property type="molecule type" value="Genomic_DNA"/>
</dbReference>
<protein>
    <submittedName>
        <fullName evidence="2">Alpha-L-fucosidase</fullName>
    </submittedName>
</protein>
<proteinExistence type="predicted"/>
<dbReference type="GO" id="GO:0005975">
    <property type="term" value="P:carbohydrate metabolic process"/>
    <property type="evidence" value="ECO:0007669"/>
    <property type="project" value="InterPro"/>
</dbReference>
<dbReference type="InterPro" id="IPR057739">
    <property type="entry name" value="Glyco_hydro_29_N"/>
</dbReference>
<accession>A0A926DN40</accession>
<sequence length="297" mass="33899">MDITERLFNRRWGVFTHFLYGEPGSQIPTEQVRRDWNLAVNNFDTEKLARQLNDVGAGYYFITIMQGQKYMIAPNETFNRICGTQPGEACATRDLVLDLYQSLSKYDIDLCLYYTGDGPWKDKVCGPKFGLSDPRGSVTAAFVEKWSSVLAEYAQRYGDKIKAWWIDGCYDWLGYNNDNIKLYYDAIKKANPEAIVTFNNGVQESCYKWFCDEDYTAGEFNDLNVIPTQAFYGGSRAHILAPLGAKLWRSRGVTHDNAYLKEYVKNVNCAGGFVTIDIYIDHSGNLDEEQLNTIRGL</sequence>
<dbReference type="AlphaFoldDB" id="A0A926DN40"/>
<gene>
    <name evidence="2" type="ORF">H8698_07030</name>
</gene>
<dbReference type="SUPFAM" id="SSF51445">
    <property type="entry name" value="(Trans)glycosidases"/>
    <property type="match status" value="1"/>
</dbReference>
<dbReference type="InterPro" id="IPR017853">
    <property type="entry name" value="GH"/>
</dbReference>
<evidence type="ECO:0000313" key="3">
    <source>
        <dbReference type="Proteomes" id="UP000611762"/>
    </source>
</evidence>
<evidence type="ECO:0000259" key="1">
    <source>
        <dbReference type="Pfam" id="PF01120"/>
    </source>
</evidence>
<evidence type="ECO:0000313" key="2">
    <source>
        <dbReference type="EMBL" id="MBC8540729.1"/>
    </source>
</evidence>
<dbReference type="Pfam" id="PF01120">
    <property type="entry name" value="Alpha_L_fucos"/>
    <property type="match status" value="1"/>
</dbReference>